<evidence type="ECO:0008006" key="3">
    <source>
        <dbReference type="Google" id="ProtNLM"/>
    </source>
</evidence>
<organism evidence="1 2">
    <name type="scientific">Microseira wollei NIES-4236</name>
    <dbReference type="NCBI Taxonomy" id="2530354"/>
    <lineage>
        <taxon>Bacteria</taxon>
        <taxon>Bacillati</taxon>
        <taxon>Cyanobacteriota</taxon>
        <taxon>Cyanophyceae</taxon>
        <taxon>Oscillatoriophycideae</taxon>
        <taxon>Aerosakkonematales</taxon>
        <taxon>Aerosakkonemataceae</taxon>
        <taxon>Microseira</taxon>
    </lineage>
</organism>
<protein>
    <recommendedName>
        <fullName evidence="3">Transposase</fullName>
    </recommendedName>
</protein>
<gene>
    <name evidence="1" type="ORF">MiSe_44370</name>
</gene>
<comment type="caution">
    <text evidence="1">The sequence shown here is derived from an EMBL/GenBank/DDBJ whole genome shotgun (WGS) entry which is preliminary data.</text>
</comment>
<evidence type="ECO:0000313" key="1">
    <source>
        <dbReference type="EMBL" id="GET39666.1"/>
    </source>
</evidence>
<proteinExistence type="predicted"/>
<reference evidence="1" key="1">
    <citation type="submission" date="2019-10" db="EMBL/GenBank/DDBJ databases">
        <title>Draft genome sequece of Microseira wollei NIES-4236.</title>
        <authorList>
            <person name="Yamaguchi H."/>
            <person name="Suzuki S."/>
            <person name="Kawachi M."/>
        </authorList>
    </citation>
    <scope>NUCLEOTIDE SEQUENCE</scope>
    <source>
        <strain evidence="1">NIES-4236</strain>
    </source>
</reference>
<name>A0AAV3XDY0_9CYAN</name>
<evidence type="ECO:0000313" key="2">
    <source>
        <dbReference type="Proteomes" id="UP001050975"/>
    </source>
</evidence>
<accession>A0AAV3XDY0</accession>
<dbReference type="EMBL" id="BLAY01000071">
    <property type="protein sequence ID" value="GET39666.1"/>
    <property type="molecule type" value="Genomic_DNA"/>
</dbReference>
<sequence length="59" mass="7138">MWPRGLAQKMENLPLKRRVSVERCNLKWVQDLVAEKHYLHKPVDRRAIPYHLLTRINYG</sequence>
<dbReference type="Proteomes" id="UP001050975">
    <property type="component" value="Unassembled WGS sequence"/>
</dbReference>
<dbReference type="AlphaFoldDB" id="A0AAV3XDY0"/>
<keyword evidence="2" id="KW-1185">Reference proteome</keyword>